<evidence type="ECO:0000313" key="4">
    <source>
        <dbReference type="Proteomes" id="UP000516173"/>
    </source>
</evidence>
<dbReference type="GeneID" id="80348954"/>
<dbReference type="EMBL" id="AP023396">
    <property type="protein sequence ID" value="BCK56724.1"/>
    <property type="molecule type" value="Genomic_DNA"/>
</dbReference>
<reference evidence="3 4" key="1">
    <citation type="submission" date="2020-08" db="EMBL/GenBank/DDBJ databases">
        <title>Genome Sequencing of Nocardia wallacei strain FMUON74 and assembly.</title>
        <authorList>
            <person name="Toyokawa M."/>
            <person name="Uesaka K."/>
        </authorList>
    </citation>
    <scope>NUCLEOTIDE SEQUENCE [LARGE SCALE GENOMIC DNA]</scope>
    <source>
        <strain evidence="3 4">FMUON74</strain>
    </source>
</reference>
<name>A0A7G1KU87_9NOCA</name>
<dbReference type="RefSeq" id="WP_187683745.1">
    <property type="nucleotide sequence ID" value="NZ_AP023396.1"/>
</dbReference>
<evidence type="ECO:0000313" key="3">
    <source>
        <dbReference type="EMBL" id="BCK56724.1"/>
    </source>
</evidence>
<dbReference type="Pfam" id="PF14361">
    <property type="entry name" value="RsbRD_N"/>
    <property type="match status" value="1"/>
</dbReference>
<keyword evidence="4" id="KW-1185">Reference proteome</keyword>
<gene>
    <name evidence="3" type="ORF">NWFMUON74_44960</name>
</gene>
<dbReference type="InterPro" id="IPR025751">
    <property type="entry name" value="RsbRD_N_dom"/>
</dbReference>
<feature type="region of interest" description="Disordered" evidence="1">
    <location>
        <begin position="1"/>
        <end position="24"/>
    </location>
</feature>
<sequence length="122" mass="12842">MDADGSGDERDGPRSRPRTGKDPGTLIQVGLQLALVLLDASDSATSDLLVKLEQAAAECARSAVPIDTVQHAIHESIAVMIEQFRADPHWAGGAIDPSAVVRVLDVLTSAVARGYRGELQGE</sequence>
<organism evidence="3 4">
    <name type="scientific">Nocardia wallacei</name>
    <dbReference type="NCBI Taxonomy" id="480035"/>
    <lineage>
        <taxon>Bacteria</taxon>
        <taxon>Bacillati</taxon>
        <taxon>Actinomycetota</taxon>
        <taxon>Actinomycetes</taxon>
        <taxon>Mycobacteriales</taxon>
        <taxon>Nocardiaceae</taxon>
        <taxon>Nocardia</taxon>
    </lineage>
</organism>
<evidence type="ECO:0000256" key="1">
    <source>
        <dbReference type="SAM" id="MobiDB-lite"/>
    </source>
</evidence>
<protein>
    <recommendedName>
        <fullName evidence="2">RsbT co-antagonist protein RsbRD N-terminal domain-containing protein</fullName>
    </recommendedName>
</protein>
<proteinExistence type="predicted"/>
<feature type="domain" description="RsbT co-antagonist protein RsbRD N-terminal" evidence="2">
    <location>
        <begin position="17"/>
        <end position="119"/>
    </location>
</feature>
<accession>A0A7G1KU87</accession>
<dbReference type="AlphaFoldDB" id="A0A7G1KU87"/>
<dbReference type="KEGG" id="nwl:NWFMUON74_44960"/>
<evidence type="ECO:0000259" key="2">
    <source>
        <dbReference type="Pfam" id="PF14361"/>
    </source>
</evidence>
<dbReference type="Proteomes" id="UP000516173">
    <property type="component" value="Chromosome"/>
</dbReference>